<evidence type="ECO:0000313" key="7">
    <source>
        <dbReference type="Proteomes" id="UP000184404"/>
    </source>
</evidence>
<dbReference type="GO" id="GO:0003774">
    <property type="term" value="F:cytoskeletal motor activity"/>
    <property type="evidence" value="ECO:0007669"/>
    <property type="project" value="InterPro"/>
</dbReference>
<evidence type="ECO:0000313" key="6">
    <source>
        <dbReference type="EMBL" id="SHE42141.1"/>
    </source>
</evidence>
<keyword evidence="3 4" id="KW-0975">Bacterial flagellum</keyword>
<dbReference type="PANTHER" id="PTHR34653">
    <property type="match status" value="1"/>
</dbReference>
<keyword evidence="6" id="KW-0282">Flagellum</keyword>
<evidence type="ECO:0000256" key="2">
    <source>
        <dbReference type="ARBA" id="ARBA00009272"/>
    </source>
</evidence>
<evidence type="ECO:0000256" key="4">
    <source>
        <dbReference type="HAMAP-Rule" id="MF_00724"/>
    </source>
</evidence>
<dbReference type="EMBL" id="FQUG01000002">
    <property type="protein sequence ID" value="SHE42141.1"/>
    <property type="molecule type" value="Genomic_DNA"/>
</dbReference>
<dbReference type="Pfam" id="PF02049">
    <property type="entry name" value="FliE"/>
    <property type="match status" value="1"/>
</dbReference>
<dbReference type="AlphaFoldDB" id="A0A1M4TCB6"/>
<dbReference type="InterPro" id="IPR001624">
    <property type="entry name" value="FliE"/>
</dbReference>
<dbReference type="OrthoDB" id="9812413at2"/>
<proteinExistence type="inferred from homology"/>
<dbReference type="PANTHER" id="PTHR34653:SF1">
    <property type="entry name" value="FLAGELLAR HOOK-BASAL BODY COMPLEX PROTEIN FLIE"/>
    <property type="match status" value="1"/>
</dbReference>
<dbReference type="PRINTS" id="PR01006">
    <property type="entry name" value="FLGHOOKFLIE"/>
</dbReference>
<keyword evidence="7" id="KW-1185">Reference proteome</keyword>
<keyword evidence="6" id="KW-0966">Cell projection</keyword>
<sequence length="103" mass="11324">MEIEPLQMTPVRSVRMSAESHLGETLQQPEVKTFGELLTDALKETNALEKKSDALNAALAAGEIDDVSQVVIASQKADIALNLTLQVRNRAISAYQELMRMQV</sequence>
<dbReference type="NCBIfam" id="TIGR00205">
    <property type="entry name" value="fliE"/>
    <property type="match status" value="1"/>
</dbReference>
<gene>
    <name evidence="4" type="primary">fliE</name>
    <name evidence="6" type="ORF">SAMN02745190_00436</name>
</gene>
<dbReference type="Proteomes" id="UP000184404">
    <property type="component" value="Unassembled WGS sequence"/>
</dbReference>
<organism evidence="6 7">
    <name type="scientific">Schwartzia succinivorans DSM 10502</name>
    <dbReference type="NCBI Taxonomy" id="1123243"/>
    <lineage>
        <taxon>Bacteria</taxon>
        <taxon>Bacillati</taxon>
        <taxon>Bacillota</taxon>
        <taxon>Negativicutes</taxon>
        <taxon>Selenomonadales</taxon>
        <taxon>Selenomonadaceae</taxon>
        <taxon>Schwartzia</taxon>
    </lineage>
</organism>
<evidence type="ECO:0000256" key="5">
    <source>
        <dbReference type="NCBIfam" id="TIGR00205"/>
    </source>
</evidence>
<comment type="similarity">
    <text evidence="2 4">Belongs to the FliE family.</text>
</comment>
<reference evidence="6 7" key="1">
    <citation type="submission" date="2016-11" db="EMBL/GenBank/DDBJ databases">
        <authorList>
            <person name="Jaros S."/>
            <person name="Januszkiewicz K."/>
            <person name="Wedrychowicz H."/>
        </authorList>
    </citation>
    <scope>NUCLEOTIDE SEQUENCE [LARGE SCALE GENOMIC DNA]</scope>
    <source>
        <strain evidence="6 7">DSM 10502</strain>
    </source>
</reference>
<dbReference type="GO" id="GO:0005198">
    <property type="term" value="F:structural molecule activity"/>
    <property type="evidence" value="ECO:0007669"/>
    <property type="project" value="UniProtKB-UniRule"/>
</dbReference>
<dbReference type="HAMAP" id="MF_00724">
    <property type="entry name" value="FliE"/>
    <property type="match status" value="1"/>
</dbReference>
<dbReference type="STRING" id="1123243.SAMN02745190_00436"/>
<dbReference type="GO" id="GO:0071973">
    <property type="term" value="P:bacterial-type flagellum-dependent cell motility"/>
    <property type="evidence" value="ECO:0007669"/>
    <property type="project" value="InterPro"/>
</dbReference>
<name>A0A1M4TCB6_9FIRM</name>
<evidence type="ECO:0000256" key="1">
    <source>
        <dbReference type="ARBA" id="ARBA00004117"/>
    </source>
</evidence>
<accession>A0A1M4TCB6</accession>
<dbReference type="RefSeq" id="WP_072934530.1">
    <property type="nucleotide sequence ID" value="NZ_FQUG01000002.1"/>
</dbReference>
<comment type="subcellular location">
    <subcellularLocation>
        <location evidence="1 4">Bacterial flagellum basal body</location>
    </subcellularLocation>
</comment>
<protein>
    <recommendedName>
        <fullName evidence="4 5">Flagellar hook-basal body complex protein FliE</fullName>
    </recommendedName>
</protein>
<keyword evidence="6" id="KW-0969">Cilium</keyword>
<evidence type="ECO:0000256" key="3">
    <source>
        <dbReference type="ARBA" id="ARBA00023143"/>
    </source>
</evidence>
<dbReference type="GO" id="GO:0009425">
    <property type="term" value="C:bacterial-type flagellum basal body"/>
    <property type="evidence" value="ECO:0007669"/>
    <property type="project" value="UniProtKB-SubCell"/>
</dbReference>